<sequence length="75" mass="7925">MALPGSWYWANPTGTITIDGKPASIDPAQSYALSDRKGVSTTVSASVWPPSSLHETIPVVPETRASETITSRQPG</sequence>
<accession>A0A444SAS2</accession>
<evidence type="ECO:0000313" key="2">
    <source>
        <dbReference type="Proteomes" id="UP000288725"/>
    </source>
</evidence>
<comment type="caution">
    <text evidence="1">The sequence shown here is derived from an EMBL/GenBank/DDBJ whole genome shotgun (WGS) entry which is preliminary data.</text>
</comment>
<reference evidence="1 2" key="1">
    <citation type="submission" date="2018-12" db="EMBL/GenBank/DDBJ databases">
        <title>Genome of Verticillium dahliae isolate Getta Getta.</title>
        <authorList>
            <person name="Gardiner D.M."/>
        </authorList>
    </citation>
    <scope>NUCLEOTIDE SEQUENCE [LARGE SCALE GENOMIC DNA]</scope>
    <source>
        <strain evidence="1 2">Getta Getta</strain>
    </source>
</reference>
<dbReference type="EMBL" id="RSDZ01000006">
    <property type="protein sequence ID" value="RXG50534.1"/>
    <property type="molecule type" value="Genomic_DNA"/>
</dbReference>
<proteinExistence type="predicted"/>
<organism evidence="1 2">
    <name type="scientific">Verticillium dahliae</name>
    <name type="common">Verticillium wilt</name>
    <dbReference type="NCBI Taxonomy" id="27337"/>
    <lineage>
        <taxon>Eukaryota</taxon>
        <taxon>Fungi</taxon>
        <taxon>Dikarya</taxon>
        <taxon>Ascomycota</taxon>
        <taxon>Pezizomycotina</taxon>
        <taxon>Sordariomycetes</taxon>
        <taxon>Hypocreomycetidae</taxon>
        <taxon>Glomerellales</taxon>
        <taxon>Plectosphaerellaceae</taxon>
        <taxon>Verticillium</taxon>
    </lineage>
</organism>
<dbReference type="AlphaFoldDB" id="A0A444SAS2"/>
<gene>
    <name evidence="1" type="ORF">VDGE_30724</name>
</gene>
<name>A0A444SAS2_VERDA</name>
<dbReference type="Proteomes" id="UP000288725">
    <property type="component" value="Unassembled WGS sequence"/>
</dbReference>
<evidence type="ECO:0000313" key="1">
    <source>
        <dbReference type="EMBL" id="RXG50534.1"/>
    </source>
</evidence>
<protein>
    <submittedName>
        <fullName evidence="1">Uncharacterized protein</fullName>
    </submittedName>
</protein>